<sequence length="244" mass="27047">MIPVSLREPQENVPTTGGAQLHNGPQDISNMPIDYVVHALAAYKSNSHLKDLTPALSPPASTVLPRTSPPQVRLEVPSIPTSTSSSAPTSVSCSPSTTPSLVYLQDQPISVYTVPMSSNSDVQYFVLSTTAPGNPRLPCQGISLIQAPRYIPVEIGSRQVQLRPFPDLQKRAHSFGISIPYKTTRLKWSAEMSRDLESVYDTLLAAHVRPTQRVVHEIMREKYPFMTELHVQSKLQKLRQIKKQ</sequence>
<evidence type="ECO:0000256" key="1">
    <source>
        <dbReference type="SAM" id="MobiDB-lite"/>
    </source>
</evidence>
<gene>
    <name evidence="2" type="ORF">GLP15_2607</name>
</gene>
<comment type="caution">
    <text evidence="2">The sequence shown here is derived from an EMBL/GenBank/DDBJ whole genome shotgun (WGS) entry which is preliminary data.</text>
</comment>
<organism evidence="2 3">
    <name type="scientific">Giardia intestinalis (strain P15)</name>
    <name type="common">Giardia lamblia</name>
    <dbReference type="NCBI Taxonomy" id="658858"/>
    <lineage>
        <taxon>Eukaryota</taxon>
        <taxon>Metamonada</taxon>
        <taxon>Diplomonadida</taxon>
        <taxon>Hexamitidae</taxon>
        <taxon>Giardiinae</taxon>
        <taxon>Giardia</taxon>
    </lineage>
</organism>
<feature type="region of interest" description="Disordered" evidence="1">
    <location>
        <begin position="59"/>
        <end position="92"/>
    </location>
</feature>
<proteinExistence type="predicted"/>
<feature type="region of interest" description="Disordered" evidence="1">
    <location>
        <begin position="1"/>
        <end position="26"/>
    </location>
</feature>
<dbReference type="OrthoDB" id="10255621at2759"/>
<reference evidence="2 3" key="1">
    <citation type="journal article" date="2010" name="BMC Genomics">
        <title>Genome analysis and comparative genomics of a Giardia intestinalis assemblage E isolate.</title>
        <authorList>
            <person name="Jerlstrom-Hultqvist J."/>
            <person name="Franzen O."/>
            <person name="Ankarklev J."/>
            <person name="Xu F."/>
            <person name="Nohynkova E."/>
            <person name="Andersson J.O."/>
            <person name="Svard S.G."/>
            <person name="Andersson B."/>
        </authorList>
    </citation>
    <scope>NUCLEOTIDE SEQUENCE [LARGE SCALE GENOMIC DNA]</scope>
    <source>
        <strain evidence="2 3">P15</strain>
    </source>
</reference>
<name>E1F8T8_GIAIA</name>
<dbReference type="EMBL" id="ACVC01000331">
    <property type="protein sequence ID" value="EFO61136.1"/>
    <property type="molecule type" value="Genomic_DNA"/>
</dbReference>
<dbReference type="Proteomes" id="UP000008974">
    <property type="component" value="Unassembled WGS sequence"/>
</dbReference>
<dbReference type="VEuPathDB" id="GiardiaDB:GLP15_2607"/>
<feature type="compositionally biased region" description="Low complexity" evidence="1">
    <location>
        <begin position="77"/>
        <end position="92"/>
    </location>
</feature>
<evidence type="ECO:0000313" key="2">
    <source>
        <dbReference type="EMBL" id="EFO61136.1"/>
    </source>
</evidence>
<dbReference type="OMA" id="RVVHEIM"/>
<dbReference type="AlphaFoldDB" id="E1F8T8"/>
<protein>
    <submittedName>
        <fullName evidence="2">Uncharacterized protein</fullName>
    </submittedName>
</protein>
<evidence type="ECO:0000313" key="3">
    <source>
        <dbReference type="Proteomes" id="UP000008974"/>
    </source>
</evidence>
<accession>E1F8T8</accession>